<feature type="domain" description="Alpha-D-phosphohexomutase alpha/beta/alpha" evidence="10">
    <location>
        <begin position="18"/>
        <end position="165"/>
    </location>
</feature>
<evidence type="ECO:0000313" key="14">
    <source>
        <dbReference type="WBParaSite" id="sdigi.contig28.g2149.t1"/>
    </source>
</evidence>
<protein>
    <recommendedName>
        <fullName evidence="4">phosphoglucomutase (alpha-D-glucose-1,6-bisphosphate-dependent)</fullName>
        <ecNumber evidence="4">5.4.2.2</ecNumber>
    </recommendedName>
</protein>
<dbReference type="InterPro" id="IPR005845">
    <property type="entry name" value="A-D-PHexomutase_a/b/a-II"/>
</dbReference>
<feature type="domain" description="Alpha-D-phosphohexomutase alpha/beta/alpha" evidence="11">
    <location>
        <begin position="201"/>
        <end position="310"/>
    </location>
</feature>
<evidence type="ECO:0000256" key="8">
    <source>
        <dbReference type="ARBA" id="ARBA00023235"/>
    </source>
</evidence>
<accession>A0A915PNM8</accession>
<dbReference type="PANTHER" id="PTHR22573">
    <property type="entry name" value="PHOSPHOHEXOMUTASE FAMILY MEMBER"/>
    <property type="match status" value="1"/>
</dbReference>
<dbReference type="FunFam" id="3.30.310.50:FF:000002">
    <property type="entry name" value="Phosphoglucomutase 5"/>
    <property type="match status" value="1"/>
</dbReference>
<keyword evidence="13" id="KW-1185">Reference proteome</keyword>
<dbReference type="FunFam" id="3.40.120.10:FF:000005">
    <property type="entry name" value="Phosphoglucomutase 5"/>
    <property type="match status" value="1"/>
</dbReference>
<reference evidence="14" key="1">
    <citation type="submission" date="2022-11" db="UniProtKB">
        <authorList>
            <consortium name="WormBaseParasite"/>
        </authorList>
    </citation>
    <scope>IDENTIFICATION</scope>
</reference>
<dbReference type="PRINTS" id="PR00509">
    <property type="entry name" value="PGMPMM"/>
</dbReference>
<dbReference type="Pfam" id="PF02880">
    <property type="entry name" value="PGM_PMM_III"/>
    <property type="match status" value="1"/>
</dbReference>
<dbReference type="CDD" id="cd03085">
    <property type="entry name" value="PGM1"/>
    <property type="match status" value="1"/>
</dbReference>
<dbReference type="EC" id="5.4.2.2" evidence="4"/>
<dbReference type="InterPro" id="IPR016066">
    <property type="entry name" value="A-D-PHexomutase_CS"/>
</dbReference>
<evidence type="ECO:0000259" key="12">
    <source>
        <dbReference type="Pfam" id="PF02880"/>
    </source>
</evidence>
<keyword evidence="7 9" id="KW-0460">Magnesium</keyword>
<dbReference type="Pfam" id="PF02879">
    <property type="entry name" value="PGM_PMM_II"/>
    <property type="match status" value="1"/>
</dbReference>
<sequence length="590" mass="64676">MSGPFKVVTVSTKPYEGQKPGTSGLRKRVQEFQQENYTENFIQATLDAGLGDKKKGATIVVGGDGRYLCAETVNIIIQMAAANGLRKLIVGQNGLLSTPAVSCLIRKCEINDGNLINGGIILTASHNPGGPKADFGIKYNCENGGPAPEKVTEAIYMLTKNISEYYICNDLHVDFTKIGKADYNIDGYGNFTVDVIDPVKDYVQLMEEIFDFSKIRELLSGQTTGQFNVLIDSLHGATGPYVNAILVEKLGVDPKFMSHTIPKLDFGGGHPDPNLTYAKQLVDTMKKGEHDFGAAFDGDGDRNMILGKNGFFVTPSDSLAVIAANMKCIPYFRQNGIKGCLGCVICVTFFVVNAAWECYARSMPTAGAVDQVAKETGLPMYETPTGWKFFGNLMDAGKLSLCGEESFGTGSDHIREKDGIWAVLAWLQILQEKKQSVENIIKDHWSKYGRNVFTRYDYENCDASGANLMMTFIESQMQAFVGQKFTANGRGFIVKQADNFNYVDPVDGSVSKKQGLRILFEDGSRTVFRLSGTGSLGATIRLYVDSFIDALDKQRLFQSSEELLKPLVLVALQISKLEHFTGRDAPTVVT</sequence>
<comment type="cofactor">
    <cofactor evidence="2">
        <name>Mg(2+)</name>
        <dbReference type="ChEBI" id="CHEBI:18420"/>
    </cofactor>
</comment>
<organism evidence="13 14">
    <name type="scientific">Setaria digitata</name>
    <dbReference type="NCBI Taxonomy" id="48799"/>
    <lineage>
        <taxon>Eukaryota</taxon>
        <taxon>Metazoa</taxon>
        <taxon>Ecdysozoa</taxon>
        <taxon>Nematoda</taxon>
        <taxon>Chromadorea</taxon>
        <taxon>Rhabditida</taxon>
        <taxon>Spirurina</taxon>
        <taxon>Spiruromorpha</taxon>
        <taxon>Filarioidea</taxon>
        <taxon>Setariidae</taxon>
        <taxon>Setaria</taxon>
    </lineage>
</organism>
<dbReference type="Gene3D" id="3.40.120.10">
    <property type="entry name" value="Alpha-D-Glucose-1,6-Bisphosphate, subunit A, domain 3"/>
    <property type="match status" value="3"/>
</dbReference>
<dbReference type="GO" id="GO:0005975">
    <property type="term" value="P:carbohydrate metabolic process"/>
    <property type="evidence" value="ECO:0007669"/>
    <property type="project" value="InterPro"/>
</dbReference>
<dbReference type="InterPro" id="IPR005844">
    <property type="entry name" value="A-D-PHexomutase_a/b/a-I"/>
</dbReference>
<dbReference type="InterPro" id="IPR045244">
    <property type="entry name" value="PGM"/>
</dbReference>
<dbReference type="GO" id="GO:0004614">
    <property type="term" value="F:phosphoglucomutase activity"/>
    <property type="evidence" value="ECO:0007669"/>
    <property type="project" value="UniProtKB-EC"/>
</dbReference>
<comment type="similarity">
    <text evidence="3 9">Belongs to the phosphohexose mutase family.</text>
</comment>
<dbReference type="InterPro" id="IPR036900">
    <property type="entry name" value="A-D-PHexomutase_C_sf"/>
</dbReference>
<dbReference type="GO" id="GO:0005829">
    <property type="term" value="C:cytosol"/>
    <property type="evidence" value="ECO:0007669"/>
    <property type="project" value="TreeGrafter"/>
</dbReference>
<evidence type="ECO:0000256" key="4">
    <source>
        <dbReference type="ARBA" id="ARBA00012728"/>
    </source>
</evidence>
<evidence type="ECO:0000256" key="2">
    <source>
        <dbReference type="ARBA" id="ARBA00001946"/>
    </source>
</evidence>
<dbReference type="SUPFAM" id="SSF53738">
    <property type="entry name" value="Phosphoglucomutase, first 3 domains"/>
    <property type="match status" value="3"/>
</dbReference>
<keyword evidence="6 9" id="KW-0479">Metal-binding</keyword>
<dbReference type="SUPFAM" id="SSF55957">
    <property type="entry name" value="Phosphoglucomutase, C-terminal domain"/>
    <property type="match status" value="1"/>
</dbReference>
<dbReference type="InterPro" id="IPR016055">
    <property type="entry name" value="A-D-PHexomutase_a/b/a-I/II/III"/>
</dbReference>
<dbReference type="Proteomes" id="UP000887581">
    <property type="component" value="Unplaced"/>
</dbReference>
<evidence type="ECO:0000256" key="9">
    <source>
        <dbReference type="RuleBase" id="RU004326"/>
    </source>
</evidence>
<dbReference type="Pfam" id="PF24947">
    <property type="entry name" value="PGM1_C_vert_fung"/>
    <property type="match status" value="1"/>
</dbReference>
<dbReference type="FunFam" id="3.40.120.10:FF:000004">
    <property type="entry name" value="Phosphoglucomutase 5"/>
    <property type="match status" value="1"/>
</dbReference>
<dbReference type="GO" id="GO:0000287">
    <property type="term" value="F:magnesium ion binding"/>
    <property type="evidence" value="ECO:0007669"/>
    <property type="project" value="InterPro"/>
</dbReference>
<dbReference type="Gene3D" id="3.30.310.50">
    <property type="entry name" value="Alpha-D-phosphohexomutase, C-terminal domain"/>
    <property type="match status" value="1"/>
</dbReference>
<evidence type="ECO:0000259" key="10">
    <source>
        <dbReference type="Pfam" id="PF02878"/>
    </source>
</evidence>
<evidence type="ECO:0000256" key="1">
    <source>
        <dbReference type="ARBA" id="ARBA00000443"/>
    </source>
</evidence>
<evidence type="ECO:0000313" key="13">
    <source>
        <dbReference type="Proteomes" id="UP000887581"/>
    </source>
</evidence>
<dbReference type="WBParaSite" id="sdigi.contig28.g2149.t1">
    <property type="protein sequence ID" value="sdigi.contig28.g2149.t1"/>
    <property type="gene ID" value="sdigi.contig28.g2149"/>
</dbReference>
<dbReference type="PANTHER" id="PTHR22573:SF2">
    <property type="entry name" value="PHOSPHOGLUCOMUTASE"/>
    <property type="match status" value="1"/>
</dbReference>
<dbReference type="PROSITE" id="PS00710">
    <property type="entry name" value="PGM_PMM"/>
    <property type="match status" value="1"/>
</dbReference>
<feature type="domain" description="Alpha-D-phosphohexomutase alpha/beta/alpha" evidence="12">
    <location>
        <begin position="360"/>
        <end position="448"/>
    </location>
</feature>
<dbReference type="InterPro" id="IPR005846">
    <property type="entry name" value="A-D-PHexomutase_a/b/a-III"/>
</dbReference>
<evidence type="ECO:0000256" key="7">
    <source>
        <dbReference type="ARBA" id="ARBA00022842"/>
    </source>
</evidence>
<dbReference type="Pfam" id="PF02878">
    <property type="entry name" value="PGM_PMM_I"/>
    <property type="match status" value="1"/>
</dbReference>
<keyword evidence="5" id="KW-0597">Phosphoprotein</keyword>
<dbReference type="NCBIfam" id="NF005737">
    <property type="entry name" value="PRK07564.1-1"/>
    <property type="match status" value="1"/>
</dbReference>
<name>A0A915PNM8_9BILA</name>
<comment type="catalytic activity">
    <reaction evidence="1">
        <text>alpha-D-glucose 1-phosphate = alpha-D-glucose 6-phosphate</text>
        <dbReference type="Rhea" id="RHEA:23536"/>
        <dbReference type="ChEBI" id="CHEBI:58225"/>
        <dbReference type="ChEBI" id="CHEBI:58601"/>
        <dbReference type="EC" id="5.4.2.2"/>
    </reaction>
</comment>
<evidence type="ECO:0000259" key="11">
    <source>
        <dbReference type="Pfam" id="PF02879"/>
    </source>
</evidence>
<evidence type="ECO:0000256" key="5">
    <source>
        <dbReference type="ARBA" id="ARBA00022553"/>
    </source>
</evidence>
<keyword evidence="8" id="KW-0413">Isomerase</keyword>
<evidence type="ECO:0000256" key="3">
    <source>
        <dbReference type="ARBA" id="ARBA00010231"/>
    </source>
</evidence>
<dbReference type="AlphaFoldDB" id="A0A915PNM8"/>
<proteinExistence type="inferred from homology"/>
<dbReference type="InterPro" id="IPR005841">
    <property type="entry name" value="Alpha-D-phosphohexomutase_SF"/>
</dbReference>
<evidence type="ECO:0000256" key="6">
    <source>
        <dbReference type="ARBA" id="ARBA00022723"/>
    </source>
</evidence>